<protein>
    <recommendedName>
        <fullName evidence="1">STAS domain-containing protein</fullName>
    </recommendedName>
</protein>
<dbReference type="Pfam" id="PF13466">
    <property type="entry name" value="STAS_2"/>
    <property type="match status" value="1"/>
</dbReference>
<dbReference type="SUPFAM" id="SSF52091">
    <property type="entry name" value="SpoIIaa-like"/>
    <property type="match status" value="1"/>
</dbReference>
<gene>
    <name evidence="2" type="ORF">GCM10020369_05320</name>
</gene>
<dbReference type="EMBL" id="BAAAYN010000003">
    <property type="protein sequence ID" value="GAA3382642.1"/>
    <property type="molecule type" value="Genomic_DNA"/>
</dbReference>
<organism evidence="2 3">
    <name type="scientific">Cryptosporangium minutisporangium</name>
    <dbReference type="NCBI Taxonomy" id="113569"/>
    <lineage>
        <taxon>Bacteria</taxon>
        <taxon>Bacillati</taxon>
        <taxon>Actinomycetota</taxon>
        <taxon>Actinomycetes</taxon>
        <taxon>Cryptosporangiales</taxon>
        <taxon>Cryptosporangiaceae</taxon>
        <taxon>Cryptosporangium</taxon>
    </lineage>
</organism>
<sequence length="119" mass="12448">MLTDTVETVLDNGPDPRLTVTVRGPAVGTAGRVVPSGELTRDTGQVFVEAVRTALRYGYRDVRVDLGEVSFVDARGLAVCLVAVRMAAEEGCALDFENAGPMLARVLALGGLTARTAGD</sequence>
<proteinExistence type="predicted"/>
<dbReference type="InterPro" id="IPR058548">
    <property type="entry name" value="MlaB-like_STAS"/>
</dbReference>
<accession>A0ABP6SRF6</accession>
<keyword evidence="3" id="KW-1185">Reference proteome</keyword>
<dbReference type="Proteomes" id="UP001501676">
    <property type="component" value="Unassembled WGS sequence"/>
</dbReference>
<reference evidence="3" key="1">
    <citation type="journal article" date="2019" name="Int. J. Syst. Evol. Microbiol.">
        <title>The Global Catalogue of Microorganisms (GCM) 10K type strain sequencing project: providing services to taxonomists for standard genome sequencing and annotation.</title>
        <authorList>
            <consortium name="The Broad Institute Genomics Platform"/>
            <consortium name="The Broad Institute Genome Sequencing Center for Infectious Disease"/>
            <person name="Wu L."/>
            <person name="Ma J."/>
        </authorList>
    </citation>
    <scope>NUCLEOTIDE SEQUENCE [LARGE SCALE GENOMIC DNA]</scope>
    <source>
        <strain evidence="3">JCM 9458</strain>
    </source>
</reference>
<dbReference type="InterPro" id="IPR036513">
    <property type="entry name" value="STAS_dom_sf"/>
</dbReference>
<dbReference type="Gene3D" id="3.30.750.24">
    <property type="entry name" value="STAS domain"/>
    <property type="match status" value="1"/>
</dbReference>
<dbReference type="InterPro" id="IPR002645">
    <property type="entry name" value="STAS_dom"/>
</dbReference>
<evidence type="ECO:0000313" key="2">
    <source>
        <dbReference type="EMBL" id="GAA3382642.1"/>
    </source>
</evidence>
<name>A0ABP6SRF6_9ACTN</name>
<evidence type="ECO:0000313" key="3">
    <source>
        <dbReference type="Proteomes" id="UP001501676"/>
    </source>
</evidence>
<feature type="domain" description="STAS" evidence="1">
    <location>
        <begin position="36"/>
        <end position="119"/>
    </location>
</feature>
<dbReference type="CDD" id="cd07043">
    <property type="entry name" value="STAS_anti-anti-sigma_factors"/>
    <property type="match status" value="1"/>
</dbReference>
<dbReference type="PROSITE" id="PS50801">
    <property type="entry name" value="STAS"/>
    <property type="match status" value="1"/>
</dbReference>
<dbReference type="RefSeq" id="WP_345726320.1">
    <property type="nucleotide sequence ID" value="NZ_BAAAYN010000003.1"/>
</dbReference>
<evidence type="ECO:0000259" key="1">
    <source>
        <dbReference type="PROSITE" id="PS50801"/>
    </source>
</evidence>
<comment type="caution">
    <text evidence="2">The sequence shown here is derived from an EMBL/GenBank/DDBJ whole genome shotgun (WGS) entry which is preliminary data.</text>
</comment>